<name>A0ABQ9HJF1_9NEOP</name>
<keyword evidence="8" id="KW-0687">Ribonucleoprotein</keyword>
<proteinExistence type="inferred from homology"/>
<accession>A0ABQ9HJF1</accession>
<dbReference type="InterPro" id="IPR010920">
    <property type="entry name" value="LSM_dom_sf"/>
</dbReference>
<dbReference type="EMBL" id="JARBHB010000005">
    <property type="protein sequence ID" value="KAJ8884473.1"/>
    <property type="molecule type" value="Genomic_DNA"/>
</dbReference>
<evidence type="ECO:0000256" key="5">
    <source>
        <dbReference type="ARBA" id="ARBA00022664"/>
    </source>
</evidence>
<evidence type="ECO:0000256" key="2">
    <source>
        <dbReference type="ARBA" id="ARBA00004514"/>
    </source>
</evidence>
<reference evidence="12 13" key="1">
    <citation type="submission" date="2023-02" db="EMBL/GenBank/DDBJ databases">
        <title>LHISI_Scaffold_Assembly.</title>
        <authorList>
            <person name="Stuart O.P."/>
            <person name="Cleave R."/>
            <person name="Magrath M.J.L."/>
            <person name="Mikheyev A.S."/>
        </authorList>
    </citation>
    <scope>NUCLEOTIDE SEQUENCE [LARGE SCALE GENOMIC DNA]</scope>
    <source>
        <strain evidence="12">Daus_M_001</strain>
        <tissue evidence="12">Leg muscle</tissue>
    </source>
</reference>
<feature type="non-terminal residue" evidence="12">
    <location>
        <position position="1"/>
    </location>
</feature>
<dbReference type="CDD" id="cd01720">
    <property type="entry name" value="Sm_D2"/>
    <property type="match status" value="1"/>
</dbReference>
<keyword evidence="13" id="KW-1185">Reference proteome</keyword>
<gene>
    <name evidence="12" type="ORF">PR048_016330</name>
</gene>
<dbReference type="InterPro" id="IPR047575">
    <property type="entry name" value="Sm"/>
</dbReference>
<evidence type="ECO:0000256" key="4">
    <source>
        <dbReference type="ARBA" id="ARBA00022490"/>
    </source>
</evidence>
<feature type="domain" description="Sm" evidence="11">
    <location>
        <begin position="294"/>
        <end position="380"/>
    </location>
</feature>
<dbReference type="Pfam" id="PF01423">
    <property type="entry name" value="LSM"/>
    <property type="match status" value="1"/>
</dbReference>
<evidence type="ECO:0000256" key="8">
    <source>
        <dbReference type="ARBA" id="ARBA00023274"/>
    </source>
</evidence>
<dbReference type="InterPro" id="IPR001163">
    <property type="entry name" value="Sm_dom_euk/arc"/>
</dbReference>
<evidence type="ECO:0000313" key="13">
    <source>
        <dbReference type="Proteomes" id="UP001159363"/>
    </source>
</evidence>
<dbReference type="SUPFAM" id="SSF50182">
    <property type="entry name" value="Sm-like ribonucleoproteins"/>
    <property type="match status" value="1"/>
</dbReference>
<comment type="subcellular location">
    <subcellularLocation>
        <location evidence="2">Cytoplasm</location>
        <location evidence="2">Cytosol</location>
    </subcellularLocation>
    <subcellularLocation>
        <location evidence="1">Nucleus</location>
    </subcellularLocation>
</comment>
<feature type="compositionally biased region" description="Basic and acidic residues" evidence="10">
    <location>
        <begin position="1"/>
        <end position="20"/>
    </location>
</feature>
<comment type="similarity">
    <text evidence="3">Belongs to the snRNP core protein family.</text>
</comment>
<evidence type="ECO:0000313" key="12">
    <source>
        <dbReference type="EMBL" id="KAJ8884473.1"/>
    </source>
</evidence>
<comment type="caution">
    <text evidence="12">The sequence shown here is derived from an EMBL/GenBank/DDBJ whole genome shotgun (WGS) entry which is preliminary data.</text>
</comment>
<keyword evidence="6" id="KW-0508">mRNA splicing</keyword>
<sequence>SLLTKPKSEMTPEELAKREEEEFSTGPLSVLTQSVKNNTQVRTHHPWVVLCKGQVKSGEAGQEVQDGEWSERMGQYKVSKVMEAGGKGKAVHTSENCERVECVAKGVEGDTRWSAHYEAVKAVHSNFKKIVNATEELSDPTETVETRGAVKAVTAFESNLSCNPMPTALCSLTPREQAQAARQLERPYLRVPPRSLFQSPHKTTGEPHPVIDDFRQGLNVPLGIGNLTASHSTIFTQGLGMSSAAPAATVSESGATPFRCKSVVVCKPMLRKTVKPTPDFVPCRQATRLGVYRLGSDLDPILLFTIVLINCRNNKKLLGRVKAFDRHCNMVLENVKEMWVEMPRSGKGKKKSKPVNKDRFISKMFLRGDSVILVLRNPLATTAPASTAAT</sequence>
<evidence type="ECO:0000256" key="6">
    <source>
        <dbReference type="ARBA" id="ARBA00023187"/>
    </source>
</evidence>
<evidence type="ECO:0000256" key="10">
    <source>
        <dbReference type="SAM" id="MobiDB-lite"/>
    </source>
</evidence>
<evidence type="ECO:0000256" key="7">
    <source>
        <dbReference type="ARBA" id="ARBA00023242"/>
    </source>
</evidence>
<protein>
    <recommendedName>
        <fullName evidence="9">snRNP core protein D2</fullName>
    </recommendedName>
</protein>
<dbReference type="SMART" id="SM00651">
    <property type="entry name" value="Sm"/>
    <property type="match status" value="1"/>
</dbReference>
<evidence type="ECO:0000256" key="1">
    <source>
        <dbReference type="ARBA" id="ARBA00004123"/>
    </source>
</evidence>
<dbReference type="PROSITE" id="PS52002">
    <property type="entry name" value="SM"/>
    <property type="match status" value="1"/>
</dbReference>
<dbReference type="PANTHER" id="PTHR12777">
    <property type="entry name" value="SMALL NUCLEAR RIBONUCLEOPROTEIN SM D2"/>
    <property type="match status" value="1"/>
</dbReference>
<dbReference type="InterPro" id="IPR027248">
    <property type="entry name" value="Sm_D2"/>
</dbReference>
<evidence type="ECO:0000256" key="3">
    <source>
        <dbReference type="ARBA" id="ARBA00008146"/>
    </source>
</evidence>
<evidence type="ECO:0000259" key="11">
    <source>
        <dbReference type="PROSITE" id="PS52002"/>
    </source>
</evidence>
<keyword evidence="5" id="KW-0507">mRNA processing</keyword>
<organism evidence="12 13">
    <name type="scientific">Dryococelus australis</name>
    <dbReference type="NCBI Taxonomy" id="614101"/>
    <lineage>
        <taxon>Eukaryota</taxon>
        <taxon>Metazoa</taxon>
        <taxon>Ecdysozoa</taxon>
        <taxon>Arthropoda</taxon>
        <taxon>Hexapoda</taxon>
        <taxon>Insecta</taxon>
        <taxon>Pterygota</taxon>
        <taxon>Neoptera</taxon>
        <taxon>Polyneoptera</taxon>
        <taxon>Phasmatodea</taxon>
        <taxon>Verophasmatodea</taxon>
        <taxon>Anareolatae</taxon>
        <taxon>Phasmatidae</taxon>
        <taxon>Eurycanthinae</taxon>
        <taxon>Dryococelus</taxon>
    </lineage>
</organism>
<dbReference type="Proteomes" id="UP001159363">
    <property type="component" value="Chromosome 4"/>
</dbReference>
<keyword evidence="4" id="KW-0963">Cytoplasm</keyword>
<evidence type="ECO:0000256" key="9">
    <source>
        <dbReference type="ARBA" id="ARBA00033125"/>
    </source>
</evidence>
<feature type="region of interest" description="Disordered" evidence="10">
    <location>
        <begin position="1"/>
        <end position="27"/>
    </location>
</feature>
<keyword evidence="7" id="KW-0539">Nucleus</keyword>
<dbReference type="Gene3D" id="2.30.30.100">
    <property type="match status" value="2"/>
</dbReference>